<feature type="transmembrane region" description="Helical" evidence="6">
    <location>
        <begin position="72"/>
        <end position="89"/>
    </location>
</feature>
<protein>
    <submittedName>
        <fullName evidence="7">LysE family translocator</fullName>
    </submittedName>
</protein>
<evidence type="ECO:0000313" key="8">
    <source>
        <dbReference type="Proteomes" id="UP000266340"/>
    </source>
</evidence>
<comment type="subcellular location">
    <subcellularLocation>
        <location evidence="1">Cell membrane</location>
        <topology evidence="1">Multi-pass membrane protein</topology>
    </subcellularLocation>
</comment>
<evidence type="ECO:0000256" key="1">
    <source>
        <dbReference type="ARBA" id="ARBA00004651"/>
    </source>
</evidence>
<dbReference type="EMBL" id="QXJM01000037">
    <property type="protein sequence ID" value="RIE03390.1"/>
    <property type="molecule type" value="Genomic_DNA"/>
</dbReference>
<evidence type="ECO:0000256" key="3">
    <source>
        <dbReference type="ARBA" id="ARBA00022692"/>
    </source>
</evidence>
<feature type="transmembrane region" description="Helical" evidence="6">
    <location>
        <begin position="180"/>
        <end position="198"/>
    </location>
</feature>
<name>A0A398CMB2_9BACL</name>
<keyword evidence="8" id="KW-1185">Reference proteome</keyword>
<dbReference type="OrthoDB" id="7874789at2"/>
<dbReference type="InterPro" id="IPR001123">
    <property type="entry name" value="LeuE-type"/>
</dbReference>
<accession>A0A398CMB2</accession>
<dbReference type="PANTHER" id="PTHR30086">
    <property type="entry name" value="ARGININE EXPORTER PROTEIN ARGO"/>
    <property type="match status" value="1"/>
</dbReference>
<dbReference type="RefSeq" id="WP_119149590.1">
    <property type="nucleotide sequence ID" value="NZ_JBHSOV010000005.1"/>
</dbReference>
<feature type="transmembrane region" description="Helical" evidence="6">
    <location>
        <begin position="110"/>
        <end position="132"/>
    </location>
</feature>
<dbReference type="Proteomes" id="UP000266340">
    <property type="component" value="Unassembled WGS sequence"/>
</dbReference>
<keyword evidence="4 6" id="KW-1133">Transmembrane helix</keyword>
<reference evidence="7 8" key="1">
    <citation type="submission" date="2018-09" db="EMBL/GenBank/DDBJ databases">
        <title>Cohnella cavernae sp. nov., isolated from a karst cave.</title>
        <authorList>
            <person name="Zhu H."/>
        </authorList>
    </citation>
    <scope>NUCLEOTIDE SEQUENCE [LARGE SCALE GENOMIC DNA]</scope>
    <source>
        <strain evidence="7 8">K2E09-144</strain>
    </source>
</reference>
<dbReference type="GO" id="GO:0015171">
    <property type="term" value="F:amino acid transmembrane transporter activity"/>
    <property type="evidence" value="ECO:0007669"/>
    <property type="project" value="TreeGrafter"/>
</dbReference>
<feature type="transmembrane region" description="Helical" evidence="6">
    <location>
        <begin position="6"/>
        <end position="26"/>
    </location>
</feature>
<comment type="caution">
    <text evidence="7">The sequence shown here is derived from an EMBL/GenBank/DDBJ whole genome shotgun (WGS) entry which is preliminary data.</text>
</comment>
<dbReference type="GO" id="GO:0005886">
    <property type="term" value="C:plasma membrane"/>
    <property type="evidence" value="ECO:0007669"/>
    <property type="project" value="UniProtKB-SubCell"/>
</dbReference>
<organism evidence="7 8">
    <name type="scientific">Cohnella faecalis</name>
    <dbReference type="NCBI Taxonomy" id="2315694"/>
    <lineage>
        <taxon>Bacteria</taxon>
        <taxon>Bacillati</taxon>
        <taxon>Bacillota</taxon>
        <taxon>Bacilli</taxon>
        <taxon>Bacillales</taxon>
        <taxon>Paenibacillaceae</taxon>
        <taxon>Cohnella</taxon>
    </lineage>
</organism>
<sequence>MHSLIEGFILGLSIAAPVGPIGILCIRKTLNQGRRMGFVSGMGAATADAIYGSVAAFGLSFITSALVDHSVWLQWLGGAFLCYLAITTFRSKPTATAGTDSASSFGFVRTFATTFLLTLSNPMTVFSFIAVFSGMNAGGEGGSAVSLVAGVFLGSAAWWFVLCMAVGFFRRMMSPRLMQAINYSSGVILLGFGIFILLK</sequence>
<evidence type="ECO:0000256" key="6">
    <source>
        <dbReference type="SAM" id="Phobius"/>
    </source>
</evidence>
<dbReference type="Pfam" id="PF01810">
    <property type="entry name" value="LysE"/>
    <property type="match status" value="1"/>
</dbReference>
<keyword evidence="3 6" id="KW-0812">Transmembrane</keyword>
<dbReference type="PANTHER" id="PTHR30086:SF20">
    <property type="entry name" value="ARGININE EXPORTER PROTEIN ARGO-RELATED"/>
    <property type="match status" value="1"/>
</dbReference>
<evidence type="ECO:0000256" key="5">
    <source>
        <dbReference type="ARBA" id="ARBA00023136"/>
    </source>
</evidence>
<dbReference type="AlphaFoldDB" id="A0A398CMB2"/>
<keyword evidence="2" id="KW-1003">Cell membrane</keyword>
<feature type="transmembrane region" description="Helical" evidence="6">
    <location>
        <begin position="144"/>
        <end position="168"/>
    </location>
</feature>
<evidence type="ECO:0000256" key="4">
    <source>
        <dbReference type="ARBA" id="ARBA00022989"/>
    </source>
</evidence>
<feature type="transmembrane region" description="Helical" evidence="6">
    <location>
        <begin position="38"/>
        <end position="66"/>
    </location>
</feature>
<evidence type="ECO:0000256" key="2">
    <source>
        <dbReference type="ARBA" id="ARBA00022475"/>
    </source>
</evidence>
<evidence type="ECO:0000313" key="7">
    <source>
        <dbReference type="EMBL" id="RIE03390.1"/>
    </source>
</evidence>
<proteinExistence type="predicted"/>
<gene>
    <name evidence="7" type="ORF">D3H35_11990</name>
</gene>
<keyword evidence="5 6" id="KW-0472">Membrane</keyword>